<evidence type="ECO:0000256" key="1">
    <source>
        <dbReference type="ARBA" id="ARBA00004664"/>
    </source>
</evidence>
<gene>
    <name evidence="8" type="primary">trpF_21</name>
    <name evidence="8" type="ORF">SDC9_114645</name>
</gene>
<dbReference type="PANTHER" id="PTHR42894:SF1">
    <property type="entry name" value="N-(5'-PHOSPHORIBOSYL)ANTHRANILATE ISOMERASE"/>
    <property type="match status" value="1"/>
</dbReference>
<feature type="domain" description="N-(5'phosphoribosyl) anthranilate isomerase (PRAI)" evidence="7">
    <location>
        <begin position="3"/>
        <end position="174"/>
    </location>
</feature>
<dbReference type="InterPro" id="IPR001240">
    <property type="entry name" value="PRAI_dom"/>
</dbReference>
<dbReference type="Gene3D" id="3.20.20.70">
    <property type="entry name" value="Aldolase class I"/>
    <property type="match status" value="1"/>
</dbReference>
<comment type="pathway">
    <text evidence="1">Amino-acid biosynthesis; L-tryptophan biosynthesis; L-tryptophan from chorismate: step 3/5.</text>
</comment>
<keyword evidence="5" id="KW-0057">Aromatic amino acid biosynthesis</keyword>
<dbReference type="UniPathway" id="UPA00035">
    <property type="reaction ID" value="UER00042"/>
</dbReference>
<dbReference type="InterPro" id="IPR011060">
    <property type="entry name" value="RibuloseP-bd_barrel"/>
</dbReference>
<dbReference type="PANTHER" id="PTHR42894">
    <property type="entry name" value="N-(5'-PHOSPHORIBOSYL)ANTHRANILATE ISOMERASE"/>
    <property type="match status" value="1"/>
</dbReference>
<dbReference type="GO" id="GO:0000162">
    <property type="term" value="P:L-tryptophan biosynthetic process"/>
    <property type="evidence" value="ECO:0007669"/>
    <property type="project" value="UniProtKB-UniPathway"/>
</dbReference>
<comment type="caution">
    <text evidence="8">The sequence shown here is derived from an EMBL/GenBank/DDBJ whole genome shotgun (WGS) entry which is preliminary data.</text>
</comment>
<evidence type="ECO:0000313" key="8">
    <source>
        <dbReference type="EMBL" id="MPM67721.1"/>
    </source>
</evidence>
<evidence type="ECO:0000256" key="3">
    <source>
        <dbReference type="ARBA" id="ARBA00022605"/>
    </source>
</evidence>
<keyword evidence="4" id="KW-0822">Tryptophan biosynthesis</keyword>
<dbReference type="CDD" id="cd00405">
    <property type="entry name" value="PRAI"/>
    <property type="match status" value="1"/>
</dbReference>
<evidence type="ECO:0000256" key="2">
    <source>
        <dbReference type="ARBA" id="ARBA00012572"/>
    </source>
</evidence>
<keyword evidence="3" id="KW-0028">Amino-acid biosynthesis</keyword>
<dbReference type="Pfam" id="PF00697">
    <property type="entry name" value="PRAI"/>
    <property type="match status" value="1"/>
</dbReference>
<evidence type="ECO:0000256" key="4">
    <source>
        <dbReference type="ARBA" id="ARBA00022822"/>
    </source>
</evidence>
<dbReference type="AlphaFoldDB" id="A0A645BSY9"/>
<organism evidence="8">
    <name type="scientific">bioreactor metagenome</name>
    <dbReference type="NCBI Taxonomy" id="1076179"/>
    <lineage>
        <taxon>unclassified sequences</taxon>
        <taxon>metagenomes</taxon>
        <taxon>ecological metagenomes</taxon>
    </lineage>
</organism>
<name>A0A645BSY9_9ZZZZ</name>
<keyword evidence="6 8" id="KW-0413">Isomerase</keyword>
<dbReference type="InterPro" id="IPR044643">
    <property type="entry name" value="TrpF_fam"/>
</dbReference>
<evidence type="ECO:0000259" key="7">
    <source>
        <dbReference type="Pfam" id="PF00697"/>
    </source>
</evidence>
<evidence type="ECO:0000256" key="5">
    <source>
        <dbReference type="ARBA" id="ARBA00023141"/>
    </source>
</evidence>
<dbReference type="InterPro" id="IPR013785">
    <property type="entry name" value="Aldolase_TIM"/>
</dbReference>
<dbReference type="EC" id="5.3.1.24" evidence="2"/>
<dbReference type="SUPFAM" id="SSF51366">
    <property type="entry name" value="Ribulose-phoshate binding barrel"/>
    <property type="match status" value="1"/>
</dbReference>
<dbReference type="GO" id="GO:0004640">
    <property type="term" value="F:phosphoribosylanthranilate isomerase activity"/>
    <property type="evidence" value="ECO:0007669"/>
    <property type="project" value="UniProtKB-EC"/>
</dbReference>
<reference evidence="8" key="1">
    <citation type="submission" date="2019-08" db="EMBL/GenBank/DDBJ databases">
        <authorList>
            <person name="Kucharzyk K."/>
            <person name="Murdoch R.W."/>
            <person name="Higgins S."/>
            <person name="Loffler F."/>
        </authorList>
    </citation>
    <scope>NUCLEOTIDE SEQUENCE</scope>
</reference>
<dbReference type="EMBL" id="VSSQ01021854">
    <property type="protein sequence ID" value="MPM67721.1"/>
    <property type="molecule type" value="Genomic_DNA"/>
</dbReference>
<sequence length="181" mass="19623">MIGFVFAPSRRQITMEMASLICRNVKGIGRVGVFVNAPLSEVIQIVRQCRLDFVQLHGRESPEYCRKVRIPVIKAFQIGDGFSIERISNFDAAYILCDSLTPGCLGGSGVAFDWHKAKTVLQQIKMPVLIAGGLAPHNVKTAINILRPAGVDVSGGVETNGIKDSLKIKEFIQAARTAEGA</sequence>
<protein>
    <recommendedName>
        <fullName evidence="2">phosphoribosylanthranilate isomerase</fullName>
        <ecNumber evidence="2">5.3.1.24</ecNumber>
    </recommendedName>
</protein>
<dbReference type="HAMAP" id="MF_00135">
    <property type="entry name" value="PRAI"/>
    <property type="match status" value="1"/>
</dbReference>
<accession>A0A645BSY9</accession>
<proteinExistence type="inferred from homology"/>
<evidence type="ECO:0000256" key="6">
    <source>
        <dbReference type="ARBA" id="ARBA00023235"/>
    </source>
</evidence>